<keyword evidence="12" id="KW-1185">Reference proteome</keyword>
<evidence type="ECO:0000313" key="11">
    <source>
        <dbReference type="EMBL" id="SPT54430.1"/>
    </source>
</evidence>
<evidence type="ECO:0000256" key="2">
    <source>
        <dbReference type="ARBA" id="ARBA00012438"/>
    </source>
</evidence>
<feature type="transmembrane region" description="Helical" evidence="9">
    <location>
        <begin position="41"/>
        <end position="60"/>
    </location>
</feature>
<keyword evidence="8" id="KW-0902">Two-component regulatory system</keyword>
<evidence type="ECO:0000259" key="10">
    <source>
        <dbReference type="Pfam" id="PF07730"/>
    </source>
</evidence>
<dbReference type="EMBL" id="UAPQ01000011">
    <property type="protein sequence ID" value="SPT54430.1"/>
    <property type="molecule type" value="Genomic_DNA"/>
</dbReference>
<evidence type="ECO:0000256" key="3">
    <source>
        <dbReference type="ARBA" id="ARBA00022553"/>
    </source>
</evidence>
<feature type="domain" description="Signal transduction histidine kinase subgroup 3 dimerisation and phosphoacceptor" evidence="10">
    <location>
        <begin position="199"/>
        <end position="262"/>
    </location>
</feature>
<keyword evidence="9" id="KW-0472">Membrane</keyword>
<keyword evidence="4 11" id="KW-0808">Transferase</keyword>
<evidence type="ECO:0000256" key="8">
    <source>
        <dbReference type="ARBA" id="ARBA00023012"/>
    </source>
</evidence>
<comment type="caution">
    <text evidence="11">The sequence shown here is derived from an EMBL/GenBank/DDBJ whole genome shotgun (WGS) entry which is preliminary data.</text>
</comment>
<evidence type="ECO:0000256" key="7">
    <source>
        <dbReference type="ARBA" id="ARBA00022840"/>
    </source>
</evidence>
<comment type="catalytic activity">
    <reaction evidence="1">
        <text>ATP + protein L-histidine = ADP + protein N-phospho-L-histidine.</text>
        <dbReference type="EC" id="2.7.13.3"/>
    </reaction>
</comment>
<dbReference type="GO" id="GO:0004673">
    <property type="term" value="F:protein histidine kinase activity"/>
    <property type="evidence" value="ECO:0007669"/>
    <property type="project" value="UniProtKB-EC"/>
</dbReference>
<accession>A0ABY1VQW0</accession>
<feature type="transmembrane region" description="Helical" evidence="9">
    <location>
        <begin position="132"/>
        <end position="152"/>
    </location>
</feature>
<dbReference type="Gene3D" id="3.30.565.10">
    <property type="entry name" value="Histidine kinase-like ATPase, C-terminal domain"/>
    <property type="match status" value="1"/>
</dbReference>
<dbReference type="InterPro" id="IPR036890">
    <property type="entry name" value="HATPase_C_sf"/>
</dbReference>
<evidence type="ECO:0000313" key="12">
    <source>
        <dbReference type="Proteomes" id="UP000250006"/>
    </source>
</evidence>
<reference evidence="11 12" key="1">
    <citation type="submission" date="2018-06" db="EMBL/GenBank/DDBJ databases">
        <authorList>
            <consortium name="Pathogen Informatics"/>
            <person name="Doyle S."/>
        </authorList>
    </citation>
    <scope>NUCLEOTIDE SEQUENCE [LARGE SCALE GENOMIC DNA]</scope>
    <source>
        <strain evidence="11 12">NCTC11535</strain>
    </source>
</reference>
<evidence type="ECO:0000256" key="9">
    <source>
        <dbReference type="SAM" id="Phobius"/>
    </source>
</evidence>
<keyword evidence="9" id="KW-0812">Transmembrane</keyword>
<dbReference type="InterPro" id="IPR011712">
    <property type="entry name" value="Sig_transdc_His_kin_sub3_dim/P"/>
</dbReference>
<feature type="transmembrane region" description="Helical" evidence="9">
    <location>
        <begin position="72"/>
        <end position="101"/>
    </location>
</feature>
<dbReference type="EC" id="2.7.13.3" evidence="2"/>
<keyword evidence="7" id="KW-0067">ATP-binding</keyword>
<dbReference type="PANTHER" id="PTHR24421:SF10">
    <property type="entry name" value="NITRATE_NITRITE SENSOR PROTEIN NARQ"/>
    <property type="match status" value="1"/>
</dbReference>
<feature type="transmembrane region" description="Helical" evidence="9">
    <location>
        <begin position="107"/>
        <end position="127"/>
    </location>
</feature>
<evidence type="ECO:0000256" key="1">
    <source>
        <dbReference type="ARBA" id="ARBA00000085"/>
    </source>
</evidence>
<evidence type="ECO:0000256" key="5">
    <source>
        <dbReference type="ARBA" id="ARBA00022741"/>
    </source>
</evidence>
<name>A0ABY1VQW0_9ACTO</name>
<keyword evidence="3" id="KW-0597">Phosphoprotein</keyword>
<dbReference type="Proteomes" id="UP000250006">
    <property type="component" value="Unassembled WGS sequence"/>
</dbReference>
<organism evidence="11 12">
    <name type="scientific">Actinomyces bovis</name>
    <dbReference type="NCBI Taxonomy" id="1658"/>
    <lineage>
        <taxon>Bacteria</taxon>
        <taxon>Bacillati</taxon>
        <taxon>Actinomycetota</taxon>
        <taxon>Actinomycetes</taxon>
        <taxon>Actinomycetales</taxon>
        <taxon>Actinomycetaceae</taxon>
        <taxon>Actinomyces</taxon>
    </lineage>
</organism>
<evidence type="ECO:0000256" key="6">
    <source>
        <dbReference type="ARBA" id="ARBA00022777"/>
    </source>
</evidence>
<evidence type="ECO:0000256" key="4">
    <source>
        <dbReference type="ARBA" id="ARBA00022679"/>
    </source>
</evidence>
<keyword evidence="6 11" id="KW-0418">Kinase</keyword>
<dbReference type="Gene3D" id="1.20.5.1930">
    <property type="match status" value="1"/>
</dbReference>
<feature type="transmembrane region" description="Helical" evidence="9">
    <location>
        <begin position="158"/>
        <end position="177"/>
    </location>
</feature>
<keyword evidence="5" id="KW-0547">Nucleotide-binding</keyword>
<proteinExistence type="predicted"/>
<dbReference type="PANTHER" id="PTHR24421">
    <property type="entry name" value="NITRATE/NITRITE SENSOR PROTEIN NARX-RELATED"/>
    <property type="match status" value="1"/>
</dbReference>
<gene>
    <name evidence="11" type="primary">desK_5</name>
    <name evidence="11" type="ORF">NCTC11535_02147</name>
</gene>
<dbReference type="InterPro" id="IPR050482">
    <property type="entry name" value="Sensor_HK_TwoCompSys"/>
</dbReference>
<dbReference type="Pfam" id="PF07730">
    <property type="entry name" value="HisKA_3"/>
    <property type="match status" value="1"/>
</dbReference>
<sequence>MTRPAPSSKTTSTSAGNELAPAWRRTLAKVLEPQEDLPGRILYIILAALVGISNLGLNALTDGPLRWGDWSLMVAALVLVTLMPLRPVAASLGYLACWAVAVSLPWFYSTDLVLTNLVFFLLVGRLFTFRRAVALVVPFLALAAAAMLLQGLSSGTELALMAYLSMAVILTPIGSIARSIDEAHQRASERAAAAAKRMRLDIAREMHDLVAYSMSQTALRAQRASLDEHYPQVARQEFAALESTATDALHELRLLLRTLRQATPDLGQPIGTTTGLGGVVTDLASAVQAVSDDVSAAGFDVTYRCIGNAMPRRLQASTVSRVAREMGANIIRHGDPRLPVTITLNLGPQVTRLVSTNGIREASNPLPRSGTGIMGMRERLEAVDGNLTTLADDGAWITAATVPNSTPTTNTSVSP</sequence>
<keyword evidence="9" id="KW-1133">Transmembrane helix</keyword>
<protein>
    <recommendedName>
        <fullName evidence="2">histidine kinase</fullName>
        <ecNumber evidence="2">2.7.13.3</ecNumber>
    </recommendedName>
</protein>